<feature type="signal peptide" evidence="1">
    <location>
        <begin position="1"/>
        <end position="17"/>
    </location>
</feature>
<evidence type="ECO:0000259" key="2">
    <source>
        <dbReference type="Pfam" id="PF12222"/>
    </source>
</evidence>
<feature type="domain" description="Peptide N-acetyl-beta-D-glucosaminyl asparaginase amidase A N-terminal" evidence="2">
    <location>
        <begin position="85"/>
        <end position="391"/>
    </location>
</feature>
<accession>A0A9Q8QJ64</accession>
<evidence type="ECO:0000256" key="1">
    <source>
        <dbReference type="SAM" id="SignalP"/>
    </source>
</evidence>
<dbReference type="KEGG" id="ptkz:JDV02_006747"/>
<name>A0A9Q8QJ64_9HYPO</name>
<dbReference type="Pfam" id="PF25156">
    <property type="entry name" value="PNGase_A_C"/>
    <property type="match status" value="1"/>
</dbReference>
<proteinExistence type="predicted"/>
<protein>
    <recommendedName>
        <fullName evidence="2">Peptide N-acetyl-beta-D-glucosaminyl asparaginase amidase A N-terminal domain-containing protein</fullName>
    </recommendedName>
</protein>
<dbReference type="Pfam" id="PF12222">
    <property type="entry name" value="PNGaseA"/>
    <property type="match status" value="1"/>
</dbReference>
<dbReference type="InterPro" id="IPR056948">
    <property type="entry name" value="PNGaseA_N"/>
</dbReference>
<keyword evidence="1" id="KW-0732">Signal</keyword>
<gene>
    <name evidence="3" type="ORF">JDV02_006747</name>
</gene>
<dbReference type="PANTHER" id="PTHR31104">
    <property type="entry name" value="PEPTIDE-N4-(N-ACETYL-BETA-GLUCOSAMINYL)ASPARAGINE AMIDASE A PROTEIN"/>
    <property type="match status" value="1"/>
</dbReference>
<dbReference type="EMBL" id="CP086359">
    <property type="protein sequence ID" value="UNI20680.1"/>
    <property type="molecule type" value="Genomic_DNA"/>
</dbReference>
<organism evidence="3 4">
    <name type="scientific">Purpureocillium takamizusanense</name>
    <dbReference type="NCBI Taxonomy" id="2060973"/>
    <lineage>
        <taxon>Eukaryota</taxon>
        <taxon>Fungi</taxon>
        <taxon>Dikarya</taxon>
        <taxon>Ascomycota</taxon>
        <taxon>Pezizomycotina</taxon>
        <taxon>Sordariomycetes</taxon>
        <taxon>Hypocreomycetidae</taxon>
        <taxon>Hypocreales</taxon>
        <taxon>Ophiocordycipitaceae</taxon>
        <taxon>Purpureocillium</taxon>
    </lineage>
</organism>
<dbReference type="AlphaFoldDB" id="A0A9Q8QJ64"/>
<sequence length="684" mass="76324">MVRMWWLIVVTAHAAIASQGPARFDEALRGIASGQIGLTARESAYTNTTAKALRCLQVTSPVLTPDGLIINDEIVDNPPEGYKPKFRIVTLMEHSFGNSYGHPYVGKYEPPDVEFDEVVLNLTVVSEGRQYDRLALMYLGDVEVWRTSTAEPKPAPGIVWTYWKDMTHYLPLWKKPQTLIFDLGNLLNDKYTGSFNVTLTATFIEQSIKPRAAPADLILPISARRGECRAGSAFTYPDEKAESQIALPFNIQRAVVSIAANGQADEEFWWSNVPDEGAHTFPNAPLPGLSSFREVRLRIDNHLAGLSWPMPVIFTGGISPPLHRPIVGLEAFDLREQEIDITPWAGLLCDGRPHNFSLEVVGQDEQVVPRYWVLSAKIFVWYSANNTVTEGSKPRVRLTKPNYVPRADAKEGEQLVYNQTASRTLSINSHIKRNGDDVSDVSWTQKYSMGNAGLVTRQGDGQMVWALYQGEDRAEEDRRTYYNSAWKYPLQVSYLALADKCFSLMLDANLTQGEQRVISGKAVFPTGLEAWLWKLKRDPGLGVQTNTQRSGRGFFFQRAGSNKSGGFGNMNQSYELGGRDYWSDEPVHEPGPVLYRREIYVANETTVYDEQYIWNAPKPKTASVARIRKASPGMIFDFPPVMSKGHGAGSKLFHKDEDGSIDAAGAASRIESCEPAGHVVRRHA</sequence>
<evidence type="ECO:0000313" key="3">
    <source>
        <dbReference type="EMBL" id="UNI20680.1"/>
    </source>
</evidence>
<dbReference type="InterPro" id="IPR021102">
    <property type="entry name" value="PNGase_A"/>
</dbReference>
<dbReference type="RefSeq" id="XP_047844161.1">
    <property type="nucleotide sequence ID" value="XM_047988169.1"/>
</dbReference>
<feature type="chain" id="PRO_5040413671" description="Peptide N-acetyl-beta-D-glucosaminyl asparaginase amidase A N-terminal domain-containing protein" evidence="1">
    <location>
        <begin position="18"/>
        <end position="684"/>
    </location>
</feature>
<keyword evidence="4" id="KW-1185">Reference proteome</keyword>
<reference evidence="3" key="1">
    <citation type="submission" date="2021-11" db="EMBL/GenBank/DDBJ databases">
        <title>Purpureocillium_takamizusanense_genome.</title>
        <authorList>
            <person name="Nguyen N.-H."/>
        </authorList>
    </citation>
    <scope>NUCLEOTIDE SEQUENCE</scope>
    <source>
        <strain evidence="3">PT3</strain>
    </source>
</reference>
<dbReference type="OrthoDB" id="1612078at2759"/>
<dbReference type="GeneID" id="72068696"/>
<dbReference type="Proteomes" id="UP000829364">
    <property type="component" value="Chromosome 6"/>
</dbReference>
<evidence type="ECO:0000313" key="4">
    <source>
        <dbReference type="Proteomes" id="UP000829364"/>
    </source>
</evidence>